<proteinExistence type="inferred from homology"/>
<dbReference type="Pfam" id="PF03849">
    <property type="entry name" value="Tfb2"/>
    <property type="match status" value="1"/>
</dbReference>
<dbReference type="GO" id="GO:0000439">
    <property type="term" value="C:transcription factor TFIIH core complex"/>
    <property type="evidence" value="ECO:0007669"/>
    <property type="project" value="InterPro"/>
</dbReference>
<organism evidence="20 21">
    <name type="scientific">Pseudozyma hubeiensis (strain SY62)</name>
    <name type="common">Yeast</name>
    <dbReference type="NCBI Taxonomy" id="1305764"/>
    <lineage>
        <taxon>Eukaryota</taxon>
        <taxon>Fungi</taxon>
        <taxon>Dikarya</taxon>
        <taxon>Basidiomycota</taxon>
        <taxon>Ustilaginomycotina</taxon>
        <taxon>Ustilaginomycetes</taxon>
        <taxon>Ustilaginales</taxon>
        <taxon>Ustilaginaceae</taxon>
        <taxon>Pseudozyma</taxon>
    </lineage>
</organism>
<dbReference type="GO" id="GO:0001671">
    <property type="term" value="F:ATPase activator activity"/>
    <property type="evidence" value="ECO:0007669"/>
    <property type="project" value="InterPro"/>
</dbReference>
<dbReference type="HOGENOM" id="CLU_267062_0_0_1"/>
<dbReference type="AlphaFoldDB" id="R9PA43"/>
<feature type="transmembrane region" description="Helical" evidence="18">
    <location>
        <begin position="872"/>
        <end position="893"/>
    </location>
</feature>
<evidence type="ECO:0000256" key="3">
    <source>
        <dbReference type="ARBA" id="ARBA00004477"/>
    </source>
</evidence>
<dbReference type="InterPro" id="IPR005599">
    <property type="entry name" value="GPI_mannosylTrfase"/>
</dbReference>
<keyword evidence="15 16" id="KW-0539">Nucleus</keyword>
<dbReference type="Gene3D" id="3.30.70.2610">
    <property type="match status" value="1"/>
</dbReference>
<evidence type="ECO:0000256" key="15">
    <source>
        <dbReference type="ARBA" id="ARBA00023242"/>
    </source>
</evidence>
<dbReference type="PANTHER" id="PTHR13152">
    <property type="entry name" value="TFIIH, POLYPEPTIDE 4"/>
    <property type="match status" value="1"/>
</dbReference>
<keyword evidence="12 18" id="KW-0472">Membrane</keyword>
<dbReference type="Pfam" id="PF03901">
    <property type="entry name" value="Glyco_transf_22"/>
    <property type="match status" value="2"/>
</dbReference>
<comment type="function">
    <text evidence="16">Component of the general transcription and DNA repair factor IIH (TFIIH) core complex which is involved in general and transcription-coupled nucleotide excision repair (NER) of damaged DNA.</text>
</comment>
<evidence type="ECO:0000256" key="13">
    <source>
        <dbReference type="ARBA" id="ARBA00023163"/>
    </source>
</evidence>
<evidence type="ECO:0000256" key="6">
    <source>
        <dbReference type="ARBA" id="ARBA00022679"/>
    </source>
</evidence>
<dbReference type="NCBIfam" id="TIGR00625">
    <property type="entry name" value="tfb2"/>
    <property type="match status" value="1"/>
</dbReference>
<keyword evidence="8 16" id="KW-0227">DNA damage</keyword>
<keyword evidence="5" id="KW-0328">Glycosyltransferase</keyword>
<accession>R9PA43</accession>
<name>R9PA43_PSEHS</name>
<feature type="domain" description="Transcription factor Tfb2 C-terminal" evidence="19">
    <location>
        <begin position="420"/>
        <end position="453"/>
    </location>
</feature>
<dbReference type="Proteomes" id="UP000014071">
    <property type="component" value="Unassembled WGS sequence"/>
</dbReference>
<dbReference type="PANTHER" id="PTHR13152:SF0">
    <property type="entry name" value="GENERAL TRANSCRIPTION FACTOR IIH SUBUNIT 4"/>
    <property type="match status" value="1"/>
</dbReference>
<evidence type="ECO:0000256" key="8">
    <source>
        <dbReference type="ARBA" id="ARBA00022763"/>
    </source>
</evidence>
<dbReference type="GO" id="GO:0016757">
    <property type="term" value="F:glycosyltransferase activity"/>
    <property type="evidence" value="ECO:0007669"/>
    <property type="project" value="UniProtKB-KW"/>
</dbReference>
<feature type="transmembrane region" description="Helical" evidence="18">
    <location>
        <begin position="659"/>
        <end position="676"/>
    </location>
</feature>
<feature type="region of interest" description="Disordered" evidence="17">
    <location>
        <begin position="1"/>
        <end position="22"/>
    </location>
</feature>
<keyword evidence="13 16" id="KW-0804">Transcription</keyword>
<keyword evidence="21" id="KW-1185">Reference proteome</keyword>
<keyword evidence="11 16" id="KW-0805">Transcription regulation</keyword>
<evidence type="ECO:0000256" key="2">
    <source>
        <dbReference type="ARBA" id="ARBA00004123"/>
    </source>
</evidence>
<evidence type="ECO:0000256" key="17">
    <source>
        <dbReference type="SAM" id="MobiDB-lite"/>
    </source>
</evidence>
<keyword evidence="14 16" id="KW-0234">DNA repair</keyword>
<evidence type="ECO:0000256" key="7">
    <source>
        <dbReference type="ARBA" id="ARBA00022692"/>
    </source>
</evidence>
<gene>
    <name evidence="20" type="ORF">PHSY_002518</name>
</gene>
<evidence type="ECO:0000256" key="11">
    <source>
        <dbReference type="ARBA" id="ARBA00023015"/>
    </source>
</evidence>
<keyword evidence="6" id="KW-0808">Transferase</keyword>
<dbReference type="RefSeq" id="XP_012188532.1">
    <property type="nucleotide sequence ID" value="XM_012333142.1"/>
</dbReference>
<dbReference type="STRING" id="1305764.R9PA43"/>
<evidence type="ECO:0000313" key="20">
    <source>
        <dbReference type="EMBL" id="GAC94945.1"/>
    </source>
</evidence>
<dbReference type="GeneID" id="24107811"/>
<dbReference type="GO" id="GO:0005675">
    <property type="term" value="C:transcription factor TFIIH holo complex"/>
    <property type="evidence" value="ECO:0007669"/>
    <property type="project" value="TreeGrafter"/>
</dbReference>
<evidence type="ECO:0000256" key="14">
    <source>
        <dbReference type="ARBA" id="ARBA00023204"/>
    </source>
</evidence>
<feature type="transmembrane region" description="Helical" evidence="18">
    <location>
        <begin position="899"/>
        <end position="923"/>
    </location>
</feature>
<evidence type="ECO:0000256" key="4">
    <source>
        <dbReference type="ARBA" id="ARBA00007132"/>
    </source>
</evidence>
<evidence type="ECO:0000259" key="19">
    <source>
        <dbReference type="Pfam" id="PF18307"/>
    </source>
</evidence>
<feature type="transmembrane region" description="Helical" evidence="18">
    <location>
        <begin position="765"/>
        <end position="788"/>
    </location>
</feature>
<keyword evidence="9" id="KW-0256">Endoplasmic reticulum</keyword>
<feature type="transmembrane region" description="Helical" evidence="18">
    <location>
        <begin position="1006"/>
        <end position="1029"/>
    </location>
</feature>
<dbReference type="InterPro" id="IPR040662">
    <property type="entry name" value="Tfb2_C"/>
</dbReference>
<comment type="similarity">
    <text evidence="4 16">Belongs to the TFB2 family.</text>
</comment>
<feature type="compositionally biased region" description="Polar residues" evidence="17">
    <location>
        <begin position="13"/>
        <end position="22"/>
    </location>
</feature>
<evidence type="ECO:0000256" key="16">
    <source>
        <dbReference type="RuleBase" id="RU364024"/>
    </source>
</evidence>
<dbReference type="GO" id="GO:0006289">
    <property type="term" value="P:nucleotide-excision repair"/>
    <property type="evidence" value="ECO:0007669"/>
    <property type="project" value="InterPro"/>
</dbReference>
<evidence type="ECO:0000256" key="12">
    <source>
        <dbReference type="ARBA" id="ARBA00023136"/>
    </source>
</evidence>
<comment type="function">
    <text evidence="1">Component of the general transcription and DNA repair factor IIH (TFIIH) core complex, which is involved in general and transcription-coupled nucleotide excision repair (NER) of damaged DNA and, when complexed to TFIIK, in RNA transcription by RNA polymerase II. In NER, TFIIH acts by opening DNA around the lesion to allow the excision of the damaged oligonucleotide and its replacement by a new DNA fragment. In transcription, TFIIH has an essential role in transcription initiation. When the pre-initiation complex (PIC) has been established, TFIIH is required for promoter opening and promoter escape. Phosphorylation of the C-terminal tail (CTD) of the largest subunit of RNA polymerase II by the kinase module TFIIK controls the initiation of transcription.</text>
</comment>
<evidence type="ECO:0000256" key="1">
    <source>
        <dbReference type="ARBA" id="ARBA00002817"/>
    </source>
</evidence>
<keyword evidence="10 18" id="KW-1133">Transmembrane helix</keyword>
<evidence type="ECO:0000256" key="18">
    <source>
        <dbReference type="SAM" id="Phobius"/>
    </source>
</evidence>
<evidence type="ECO:0000256" key="5">
    <source>
        <dbReference type="ARBA" id="ARBA00022676"/>
    </source>
</evidence>
<dbReference type="InterPro" id="IPR004598">
    <property type="entry name" value="TFIIH_p52/Tfb2"/>
</dbReference>
<dbReference type="eggNOG" id="KOG3471">
    <property type="taxonomic scope" value="Eukaryota"/>
</dbReference>
<dbReference type="OrthoDB" id="416834at2759"/>
<comment type="subcellular location">
    <subcellularLocation>
        <location evidence="3">Endoplasmic reticulum membrane</location>
        <topology evidence="3">Multi-pass membrane protein</topology>
    </subcellularLocation>
    <subcellularLocation>
        <location evidence="2 16">Nucleus</location>
    </subcellularLocation>
</comment>
<feature type="transmembrane region" description="Helical" evidence="18">
    <location>
        <begin position="831"/>
        <end position="852"/>
    </location>
</feature>
<dbReference type="eggNOG" id="KOG1771">
    <property type="taxonomic scope" value="Eukaryota"/>
</dbReference>
<evidence type="ECO:0000313" key="21">
    <source>
        <dbReference type="Proteomes" id="UP000014071"/>
    </source>
</evidence>
<dbReference type="EMBL" id="DF238787">
    <property type="protein sequence ID" value="GAC94945.1"/>
    <property type="molecule type" value="Genomic_DNA"/>
</dbReference>
<protein>
    <recommendedName>
        <fullName evidence="16">RNA polymerase II transcription factor B subunit 2</fullName>
    </recommendedName>
</protein>
<evidence type="ECO:0000256" key="10">
    <source>
        <dbReference type="ARBA" id="ARBA00022989"/>
    </source>
</evidence>
<dbReference type="Pfam" id="PF18307">
    <property type="entry name" value="Tfb2_C"/>
    <property type="match status" value="1"/>
</dbReference>
<sequence length="1237" mass="138902">MASQRHTPGPGQGITSTAKGGSNTAISISEHSRAAGIGAETIDDFLDRQPRSVLIRLYEKPASCLAIFRLLPMMARQLIMHMLFLDVPLAADDFLAWIKREAKGDFDTAVDKLSRLSVVQLKTTAGKQILLLNAVFTEGMRRALTGGGKHRSFGVPCDTEDKNAVDVAFLDQYARTKWETILHYMVGSDNSSTPREPVLYLLRRSNLMQPRSASGSNGGLNITSRGFQFLLEDVNTQLWDLLLQYLDMAEERNMDLVEVLAFLFMLGSLELGRDYSTEELPETQLHMLEDFRDYGLVYQRKASSRRFYPTRLATTLTSSAAVPLLSSNGTEQEERGYIILETNYRLYAYTSNPLRVAVLSLFVTIKARFPNLVVGSITRDSVKSALANGITAEQIITYLTHHAHVQMHRNDPLLPVTVSDQIRLWEREKNRVQQNMGSLFTDFTSQFDFEETNTDAWRDETLKRFSFLLHFLIDVQPYIIDSVGSSQRNMELRARPRSKAAPGDSQTPAPSPTPLASAKTQKSPSPVNLASLLYFSLAFRLLNALATRTFFQPDEHYQTTEIAHRFVFGYGFKSWEWSSSHTAPHDASYITAALQNLLNGPVRSILHPLLFVPGYALLKLTGLDKSYLLALFPRLQQAVVAAIGDWYTFRLGQRIGGPVVAWFAALVGVTNLYGLYTATRTFSNTTEAAITAAALFYWPFVPFMSRRYDVGTFSTKDERDQLVQLQGPGCEWRQMAPREVQSQDDVDLDAKQVSRTVYDRALRKSVVLAAMACLLRPTNGVLWVYLAIEMLVRQVRSLRQDTDANQRRRKQDNADVQEGSLIPFLELVGEASSLVSTLATIGLAAMGIALVVDTAYDYTANQAPKGGRLLPALSLVSFVHKNVVANLSIFYGANPWHWYISQGVPVLCTLWLPATLFGLIHAFQTSSRRGIGADVKKSLARLVCVTVAVYSLLGHKEFRFLQPLLPALTILAATGLAESYASAASRTPATMLLQRQASPVKQLWRTLNLLPLWLRALLLTLQAIAAIYLTSIHSVAQEQVPYELGRIYRQQQLTPSSSADEAEFGPGIGRIHNLGFLMPCHSTPWATHLHDAQLVQRSWFVQCPPPPPPSAMIASQKVTKYWDQSDFFYHDPIKYLVDRFPYNVDTDYPPSPEPRREGDHHAWDKGWRHSWPSHLVVFESLLKEGTRRPGHTRTLKNLLSLKGYREVARYWNTPKHEDARREGDVVVLAYKGPKSHR</sequence>
<keyword evidence="7 18" id="KW-0812">Transmembrane</keyword>
<dbReference type="GO" id="GO:0003690">
    <property type="term" value="F:double-stranded DNA binding"/>
    <property type="evidence" value="ECO:0007669"/>
    <property type="project" value="TreeGrafter"/>
</dbReference>
<evidence type="ECO:0000256" key="9">
    <source>
        <dbReference type="ARBA" id="ARBA00022824"/>
    </source>
</evidence>
<feature type="region of interest" description="Disordered" evidence="17">
    <location>
        <begin position="490"/>
        <end position="523"/>
    </location>
</feature>
<dbReference type="GO" id="GO:0005789">
    <property type="term" value="C:endoplasmic reticulum membrane"/>
    <property type="evidence" value="ECO:0007669"/>
    <property type="project" value="UniProtKB-SubCell"/>
</dbReference>
<reference evidence="21" key="1">
    <citation type="journal article" date="2013" name="Genome Announc.">
        <title>Draft genome sequence of the basidiomycetous yeast-like fungus Pseudozyma hubeiensis SY62, which produces an abundant amount of the biosurfactant mannosylerythritol lipids.</title>
        <authorList>
            <person name="Konishi M."/>
            <person name="Hatada Y."/>
            <person name="Horiuchi J."/>
        </authorList>
    </citation>
    <scope>NUCLEOTIDE SEQUENCE [LARGE SCALE GENOMIC DNA]</scope>
    <source>
        <strain evidence="21">SY62</strain>
    </source>
</reference>